<dbReference type="AlphaFoldDB" id="A0A926EXZ2"/>
<dbReference type="Gene3D" id="1.10.101.10">
    <property type="entry name" value="PGBD-like superfamily/PGBD"/>
    <property type="match status" value="1"/>
</dbReference>
<dbReference type="SUPFAM" id="SSF47090">
    <property type="entry name" value="PGBD-like"/>
    <property type="match status" value="1"/>
</dbReference>
<sequence length="197" mass="21029">MYYNQSSCPAGTTPYTIKAGDTFYQIARRENISLDALIKANPGVDPDRLFIGQIICIPTSTTPGPTHPCPTLSTGSKGPAVTDLQVRLRNAGFDPGAIDGIFGPNTRTAVINFQRSKNLTPDGIVGIRTWTALGVNCGTTPPPSTCPAGTFPHTIKSGETFYILAARYNTTVEAIIRANPNVNPNNLQIGQIVCIPR</sequence>
<evidence type="ECO:0000259" key="1">
    <source>
        <dbReference type="PROSITE" id="PS51782"/>
    </source>
</evidence>
<name>A0A926EXZ2_9FIRM</name>
<dbReference type="PANTHER" id="PTHR33734:SF22">
    <property type="entry name" value="MEMBRANE-BOUND LYTIC MUREIN TRANSGLYCOSYLASE D"/>
    <property type="match status" value="1"/>
</dbReference>
<feature type="domain" description="LysM" evidence="1">
    <location>
        <begin position="13"/>
        <end position="57"/>
    </location>
</feature>
<dbReference type="PROSITE" id="PS51782">
    <property type="entry name" value="LYSM"/>
    <property type="match status" value="2"/>
</dbReference>
<dbReference type="CDD" id="cd00118">
    <property type="entry name" value="LysM"/>
    <property type="match status" value="2"/>
</dbReference>
<dbReference type="SUPFAM" id="SSF54106">
    <property type="entry name" value="LysM domain"/>
    <property type="match status" value="2"/>
</dbReference>
<accession>A0A926EXZ2</accession>
<dbReference type="InterPro" id="IPR036365">
    <property type="entry name" value="PGBD-like_sf"/>
</dbReference>
<gene>
    <name evidence="2" type="ORF">H8689_00505</name>
</gene>
<dbReference type="Proteomes" id="UP000601522">
    <property type="component" value="Unassembled WGS sequence"/>
</dbReference>
<dbReference type="Gene3D" id="3.10.350.10">
    <property type="entry name" value="LysM domain"/>
    <property type="match status" value="2"/>
</dbReference>
<evidence type="ECO:0000313" key="3">
    <source>
        <dbReference type="Proteomes" id="UP000601522"/>
    </source>
</evidence>
<dbReference type="Pfam" id="PF01471">
    <property type="entry name" value="PG_binding_1"/>
    <property type="match status" value="1"/>
</dbReference>
<dbReference type="RefSeq" id="WP_249322445.1">
    <property type="nucleotide sequence ID" value="NZ_JACRTK010000001.1"/>
</dbReference>
<dbReference type="InterPro" id="IPR036366">
    <property type="entry name" value="PGBDSf"/>
</dbReference>
<dbReference type="Pfam" id="PF01476">
    <property type="entry name" value="LysM"/>
    <property type="match status" value="2"/>
</dbReference>
<dbReference type="InterPro" id="IPR036779">
    <property type="entry name" value="LysM_dom_sf"/>
</dbReference>
<dbReference type="InterPro" id="IPR018392">
    <property type="entry name" value="LysM"/>
</dbReference>
<reference evidence="2 3" key="1">
    <citation type="submission" date="2020-08" db="EMBL/GenBank/DDBJ databases">
        <title>Genome public.</title>
        <authorList>
            <person name="Liu C."/>
            <person name="Sun Q."/>
        </authorList>
    </citation>
    <scope>NUCLEOTIDE SEQUENCE [LARGE SCALE GENOMIC DNA]</scope>
    <source>
        <strain evidence="2 3">NSJ-26</strain>
    </source>
</reference>
<protein>
    <submittedName>
        <fullName evidence="2">LysM peptidoglycan-binding domain-containing protein</fullName>
    </submittedName>
</protein>
<dbReference type="EMBL" id="JACRTK010000001">
    <property type="protein sequence ID" value="MBC8589626.1"/>
    <property type="molecule type" value="Genomic_DNA"/>
</dbReference>
<evidence type="ECO:0000313" key="2">
    <source>
        <dbReference type="EMBL" id="MBC8589626.1"/>
    </source>
</evidence>
<dbReference type="PANTHER" id="PTHR33734">
    <property type="entry name" value="LYSM DOMAIN-CONTAINING GPI-ANCHORED PROTEIN 2"/>
    <property type="match status" value="1"/>
</dbReference>
<dbReference type="SMART" id="SM00257">
    <property type="entry name" value="LysM"/>
    <property type="match status" value="2"/>
</dbReference>
<comment type="caution">
    <text evidence="2">The sequence shown here is derived from an EMBL/GenBank/DDBJ whole genome shotgun (WGS) entry which is preliminary data.</text>
</comment>
<keyword evidence="3" id="KW-1185">Reference proteome</keyword>
<feature type="domain" description="LysM" evidence="1">
    <location>
        <begin position="151"/>
        <end position="195"/>
    </location>
</feature>
<organism evidence="2 3">
    <name type="scientific">Wansuia hejianensis</name>
    <dbReference type="NCBI Taxonomy" id="2763667"/>
    <lineage>
        <taxon>Bacteria</taxon>
        <taxon>Bacillati</taxon>
        <taxon>Bacillota</taxon>
        <taxon>Clostridia</taxon>
        <taxon>Lachnospirales</taxon>
        <taxon>Lachnospiraceae</taxon>
        <taxon>Wansuia</taxon>
    </lineage>
</organism>
<proteinExistence type="predicted"/>
<dbReference type="InterPro" id="IPR002477">
    <property type="entry name" value="Peptidoglycan-bd-like"/>
</dbReference>